<feature type="chain" id="PRO_5043902019" evidence="1">
    <location>
        <begin position="25"/>
        <end position="153"/>
    </location>
</feature>
<proteinExistence type="predicted"/>
<protein>
    <submittedName>
        <fullName evidence="2">Uncharacterized protein</fullName>
    </submittedName>
</protein>
<gene>
    <name evidence="2" type="ORF">LPW39_09725</name>
</gene>
<dbReference type="AlphaFoldDB" id="A0AAW4XUV3"/>
<feature type="signal peptide" evidence="1">
    <location>
        <begin position="1"/>
        <end position="24"/>
    </location>
</feature>
<name>A0AAW4XUV3_9BURK</name>
<keyword evidence="3" id="KW-1185">Reference proteome</keyword>
<evidence type="ECO:0000256" key="1">
    <source>
        <dbReference type="SAM" id="SignalP"/>
    </source>
</evidence>
<evidence type="ECO:0000313" key="3">
    <source>
        <dbReference type="Proteomes" id="UP001199260"/>
    </source>
</evidence>
<evidence type="ECO:0000313" key="2">
    <source>
        <dbReference type="EMBL" id="MCD2165413.1"/>
    </source>
</evidence>
<comment type="caution">
    <text evidence="2">The sequence shown here is derived from an EMBL/GenBank/DDBJ whole genome shotgun (WGS) entry which is preliminary data.</text>
</comment>
<dbReference type="EMBL" id="JAJNCT010000009">
    <property type="protein sequence ID" value="MCD2165413.1"/>
    <property type="molecule type" value="Genomic_DNA"/>
</dbReference>
<sequence length="153" mass="17169">MMVLNNVRKILFLAIILFSRSSLSDSSCPVDFILIEKGSGSLELGLKNNMSKPHEIQYDRLPWVLSSGGVEFHVFVDRKRIQQVHGVGRNTLILKLGPKSSISSEVNIGYLSSLYSGISSDRVSIAWEYNIPNSEIFEEHCRRFEGVLKSPPT</sequence>
<keyword evidence="1" id="KW-0732">Signal</keyword>
<organism evidence="2 3">
    <name type="scientific">Comamonas koreensis</name>
    <dbReference type="NCBI Taxonomy" id="160825"/>
    <lineage>
        <taxon>Bacteria</taxon>
        <taxon>Pseudomonadati</taxon>
        <taxon>Pseudomonadota</taxon>
        <taxon>Betaproteobacteria</taxon>
        <taxon>Burkholderiales</taxon>
        <taxon>Comamonadaceae</taxon>
        <taxon>Comamonas</taxon>
    </lineage>
</organism>
<accession>A0AAW4XUV3</accession>
<reference evidence="2 3" key="1">
    <citation type="submission" date="2021-11" db="EMBL/GenBank/DDBJ databases">
        <title>Genome sequence.</title>
        <authorList>
            <person name="Sun Q."/>
        </authorList>
    </citation>
    <scope>NUCLEOTIDE SEQUENCE [LARGE SCALE GENOMIC DNA]</scope>
    <source>
        <strain evidence="2 3">KCTC 12005</strain>
    </source>
</reference>
<dbReference type="RefSeq" id="WP_230774077.1">
    <property type="nucleotide sequence ID" value="NZ_JAJNCT010000009.1"/>
</dbReference>
<dbReference type="Proteomes" id="UP001199260">
    <property type="component" value="Unassembled WGS sequence"/>
</dbReference>